<accession>A0A7Y9ZBX6</accession>
<dbReference type="InterPro" id="IPR013813">
    <property type="entry name" value="Endoribo_LPSP/chorism_mut-like"/>
</dbReference>
<evidence type="ECO:0000259" key="1">
    <source>
        <dbReference type="Pfam" id="PF14588"/>
    </source>
</evidence>
<gene>
    <name evidence="2" type="ORF">BKA03_002656</name>
</gene>
<dbReference type="Gene3D" id="3.30.1330.40">
    <property type="entry name" value="RutC-like"/>
    <property type="match status" value="1"/>
</dbReference>
<keyword evidence="3" id="KW-1185">Reference proteome</keyword>
<name>A0A7Y9ZBX6_9MICO</name>
<reference evidence="2 3" key="1">
    <citation type="submission" date="2020-07" db="EMBL/GenBank/DDBJ databases">
        <title>Sequencing the genomes of 1000 actinobacteria strains.</title>
        <authorList>
            <person name="Klenk H.-P."/>
        </authorList>
    </citation>
    <scope>NUCLEOTIDE SEQUENCE [LARGE SCALE GENOMIC DNA]</scope>
    <source>
        <strain evidence="2 3">DSM 19970</strain>
    </source>
</reference>
<evidence type="ECO:0000313" key="2">
    <source>
        <dbReference type="EMBL" id="NYI42537.1"/>
    </source>
</evidence>
<dbReference type="RefSeq" id="WP_062074347.1">
    <property type="nucleotide sequence ID" value="NZ_BBRC01000002.1"/>
</dbReference>
<dbReference type="Proteomes" id="UP000547973">
    <property type="component" value="Unassembled WGS sequence"/>
</dbReference>
<feature type="domain" description="Endoribonuclease L-PSP/chorismate mutase-like" evidence="1">
    <location>
        <begin position="5"/>
        <end position="140"/>
    </location>
</feature>
<proteinExistence type="predicted"/>
<comment type="caution">
    <text evidence="2">The sequence shown here is derived from an EMBL/GenBank/DDBJ whole genome shotgun (WGS) entry which is preliminary data.</text>
</comment>
<sequence length="152" mass="15026">MNHSARMAEAGIVLPPVATPAGAYIPAIRHGGLVSTSGQLPFIDGALQATGIVGSTVTPEAAADYARTAALNAVAAAAQAAGGIDHIASVVRVVGYVASSPDFGGQPAVMNGASNLMTEIFGEAGKHVRSAVGVAALPMGAPVEVEIMVALR</sequence>
<dbReference type="OrthoDB" id="9806229at2"/>
<dbReference type="EMBL" id="JACBZO010000001">
    <property type="protein sequence ID" value="NYI42537.1"/>
    <property type="molecule type" value="Genomic_DNA"/>
</dbReference>
<protein>
    <submittedName>
        <fullName evidence="2">Enamine deaminase RidA (YjgF/YER057c/UK114 family)</fullName>
    </submittedName>
</protein>
<dbReference type="PANTHER" id="PTHR43760">
    <property type="entry name" value="ENDORIBONUCLEASE-RELATED"/>
    <property type="match status" value="1"/>
</dbReference>
<dbReference type="InterPro" id="IPR035959">
    <property type="entry name" value="RutC-like_sf"/>
</dbReference>
<dbReference type="AlphaFoldDB" id="A0A7Y9ZBX6"/>
<dbReference type="SUPFAM" id="SSF55298">
    <property type="entry name" value="YjgF-like"/>
    <property type="match status" value="1"/>
</dbReference>
<dbReference type="PANTHER" id="PTHR43760:SF1">
    <property type="entry name" value="ENDORIBONUCLEASE L-PSP_CHORISMATE MUTASE-LIKE DOMAIN-CONTAINING PROTEIN"/>
    <property type="match status" value="1"/>
</dbReference>
<dbReference type="Pfam" id="PF14588">
    <property type="entry name" value="YjgF_endoribonc"/>
    <property type="match status" value="1"/>
</dbReference>
<organism evidence="2 3">
    <name type="scientific">Demequina lutea</name>
    <dbReference type="NCBI Taxonomy" id="431489"/>
    <lineage>
        <taxon>Bacteria</taxon>
        <taxon>Bacillati</taxon>
        <taxon>Actinomycetota</taxon>
        <taxon>Actinomycetes</taxon>
        <taxon>Micrococcales</taxon>
        <taxon>Demequinaceae</taxon>
        <taxon>Demequina</taxon>
    </lineage>
</organism>
<dbReference type="CDD" id="cd02199">
    <property type="entry name" value="YjgF_YER057c_UK114_like_1"/>
    <property type="match status" value="1"/>
</dbReference>
<evidence type="ECO:0000313" key="3">
    <source>
        <dbReference type="Proteomes" id="UP000547973"/>
    </source>
</evidence>